<organism evidence="2 3">
    <name type="scientific">Pyronema omphalodes (strain CBS 100304)</name>
    <name type="common">Pyronema confluens</name>
    <dbReference type="NCBI Taxonomy" id="1076935"/>
    <lineage>
        <taxon>Eukaryota</taxon>
        <taxon>Fungi</taxon>
        <taxon>Dikarya</taxon>
        <taxon>Ascomycota</taxon>
        <taxon>Pezizomycotina</taxon>
        <taxon>Pezizomycetes</taxon>
        <taxon>Pezizales</taxon>
        <taxon>Pyronemataceae</taxon>
        <taxon>Pyronema</taxon>
    </lineage>
</organism>
<sequence>MEQNVSMANHLARNDWQLPAISLTQLPNHTTDIEQANLYAAFCVAFAGFLRVGEFICTTRDLTTFDFQKWHITNASINLKLDIGVSLTLPASKTDPFRTGVTVRMPTTNDEACPKAALLNLACLNQPGPRPPCFKEPTGDLLTANTSSTPHAPS</sequence>
<protein>
    <submittedName>
        <fullName evidence="2">Uncharacterized protein</fullName>
    </submittedName>
</protein>
<dbReference type="OrthoDB" id="5149081at2759"/>
<keyword evidence="3" id="KW-1185">Reference proteome</keyword>
<evidence type="ECO:0000313" key="2">
    <source>
        <dbReference type="EMBL" id="CCX07812.1"/>
    </source>
</evidence>
<reference evidence="2 3" key="1">
    <citation type="journal article" date="2013" name="PLoS Genet.">
        <title>The genome and development-dependent transcriptomes of Pyronema confluens: a window into fungal evolution.</title>
        <authorList>
            <person name="Traeger S."/>
            <person name="Altegoer F."/>
            <person name="Freitag M."/>
            <person name="Gabaldon T."/>
            <person name="Kempken F."/>
            <person name="Kumar A."/>
            <person name="Marcet-Houben M."/>
            <person name="Poggeler S."/>
            <person name="Stajich J.E."/>
            <person name="Nowrousian M."/>
        </authorList>
    </citation>
    <scope>NUCLEOTIDE SEQUENCE [LARGE SCALE GENOMIC DNA]</scope>
    <source>
        <strain evidence="3">CBS 100304</strain>
        <tissue evidence="2">Vegetative mycelium</tissue>
    </source>
</reference>
<feature type="region of interest" description="Disordered" evidence="1">
    <location>
        <begin position="134"/>
        <end position="154"/>
    </location>
</feature>
<gene>
    <name evidence="2" type="ORF">PCON_07401</name>
</gene>
<evidence type="ECO:0000256" key="1">
    <source>
        <dbReference type="SAM" id="MobiDB-lite"/>
    </source>
</evidence>
<dbReference type="Gene3D" id="1.10.443.10">
    <property type="entry name" value="Intergrase catalytic core"/>
    <property type="match status" value="1"/>
</dbReference>
<evidence type="ECO:0000313" key="3">
    <source>
        <dbReference type="Proteomes" id="UP000018144"/>
    </source>
</evidence>
<accession>U4LBX3</accession>
<dbReference type="Proteomes" id="UP000018144">
    <property type="component" value="Unassembled WGS sequence"/>
</dbReference>
<dbReference type="GO" id="GO:0003677">
    <property type="term" value="F:DNA binding"/>
    <property type="evidence" value="ECO:0007669"/>
    <property type="project" value="InterPro"/>
</dbReference>
<dbReference type="EMBL" id="HF935378">
    <property type="protein sequence ID" value="CCX07812.1"/>
    <property type="molecule type" value="Genomic_DNA"/>
</dbReference>
<dbReference type="InterPro" id="IPR013762">
    <property type="entry name" value="Integrase-like_cat_sf"/>
</dbReference>
<dbReference type="GO" id="GO:0015074">
    <property type="term" value="P:DNA integration"/>
    <property type="evidence" value="ECO:0007669"/>
    <property type="project" value="InterPro"/>
</dbReference>
<dbReference type="STRING" id="1076935.U4LBX3"/>
<dbReference type="AlphaFoldDB" id="U4LBX3"/>
<proteinExistence type="predicted"/>
<feature type="compositionally biased region" description="Polar residues" evidence="1">
    <location>
        <begin position="143"/>
        <end position="154"/>
    </location>
</feature>
<dbReference type="GO" id="GO:0006310">
    <property type="term" value="P:DNA recombination"/>
    <property type="evidence" value="ECO:0007669"/>
    <property type="project" value="InterPro"/>
</dbReference>
<name>U4LBX3_PYROM</name>